<protein>
    <submittedName>
        <fullName evidence="1">Uncharacterized protein</fullName>
    </submittedName>
</protein>
<gene>
    <name evidence="1" type="ORF">HOLleu_23169</name>
</gene>
<name>A0A9Q1H5C3_HOLLE</name>
<keyword evidence="2" id="KW-1185">Reference proteome</keyword>
<accession>A0A9Q1H5C3</accession>
<evidence type="ECO:0000313" key="1">
    <source>
        <dbReference type="EMBL" id="KAJ8033045.1"/>
    </source>
</evidence>
<proteinExistence type="predicted"/>
<comment type="caution">
    <text evidence="1">The sequence shown here is derived from an EMBL/GenBank/DDBJ whole genome shotgun (WGS) entry which is preliminary data.</text>
</comment>
<reference evidence="1" key="1">
    <citation type="submission" date="2021-10" db="EMBL/GenBank/DDBJ databases">
        <title>Tropical sea cucumber genome reveals ecological adaptation and Cuvierian tubules defense mechanism.</title>
        <authorList>
            <person name="Chen T."/>
        </authorList>
    </citation>
    <scope>NUCLEOTIDE SEQUENCE</scope>
    <source>
        <strain evidence="1">Nanhai2018</strain>
        <tissue evidence="1">Muscle</tissue>
    </source>
</reference>
<organism evidence="1 2">
    <name type="scientific">Holothuria leucospilota</name>
    <name type="common">Black long sea cucumber</name>
    <name type="synonym">Mertensiothuria leucospilota</name>
    <dbReference type="NCBI Taxonomy" id="206669"/>
    <lineage>
        <taxon>Eukaryota</taxon>
        <taxon>Metazoa</taxon>
        <taxon>Echinodermata</taxon>
        <taxon>Eleutherozoa</taxon>
        <taxon>Echinozoa</taxon>
        <taxon>Holothuroidea</taxon>
        <taxon>Aspidochirotacea</taxon>
        <taxon>Aspidochirotida</taxon>
        <taxon>Holothuriidae</taxon>
        <taxon>Holothuria</taxon>
    </lineage>
</organism>
<dbReference type="EMBL" id="JAIZAY010000011">
    <property type="protein sequence ID" value="KAJ8033045.1"/>
    <property type="molecule type" value="Genomic_DNA"/>
</dbReference>
<dbReference type="Proteomes" id="UP001152320">
    <property type="component" value="Chromosome 11"/>
</dbReference>
<sequence>MKSKAEKEVLADLKNKISKIERFTLEKLEDLENRSRRKNLVFFGIPEADDRHCESLIKEDILHTMMDLSDIDIERELTGHPGVPETLVRKGLDQFMFDSVVIQIERRSCEQPPLS</sequence>
<evidence type="ECO:0000313" key="2">
    <source>
        <dbReference type="Proteomes" id="UP001152320"/>
    </source>
</evidence>
<dbReference type="AlphaFoldDB" id="A0A9Q1H5C3"/>
<dbReference type="OrthoDB" id="7481777at2759"/>